<accession>A0A9P0K646</accession>
<dbReference type="Proteomes" id="UP001152888">
    <property type="component" value="Unassembled WGS sequence"/>
</dbReference>
<sequence length="236" mass="26654">MDQREKLNPNEEGQNLDPLLEEQPTEIGDLWPSPPSQQGEESLSGASEDELTPANMSREMTPLSVTSEQERELLNPSPKPEVADCKAKKPWERFPGAKRRRLTALLKSGIAYEATLAKIQRESARDTWEHLHHPTQLVAAGRNREGVKSFPLLAAESGPVRKVALPNRHRKSREVLGRLQHMERLREALGGGNSKATSQKTGKLYKMPSDYKKRLTEQVAKYMILQQKNFRGEDTL</sequence>
<keyword evidence="3" id="KW-1185">Reference proteome</keyword>
<reference evidence="2" key="1">
    <citation type="submission" date="2022-03" db="EMBL/GenBank/DDBJ databases">
        <authorList>
            <person name="Sayadi A."/>
        </authorList>
    </citation>
    <scope>NUCLEOTIDE SEQUENCE</scope>
</reference>
<evidence type="ECO:0000313" key="2">
    <source>
        <dbReference type="EMBL" id="CAH1967914.1"/>
    </source>
</evidence>
<dbReference type="AlphaFoldDB" id="A0A9P0K646"/>
<proteinExistence type="predicted"/>
<feature type="region of interest" description="Disordered" evidence="1">
    <location>
        <begin position="1"/>
        <end position="86"/>
    </location>
</feature>
<comment type="caution">
    <text evidence="2">The sequence shown here is derived from an EMBL/GenBank/DDBJ whole genome shotgun (WGS) entry which is preliminary data.</text>
</comment>
<organism evidence="2 3">
    <name type="scientific">Acanthoscelides obtectus</name>
    <name type="common">Bean weevil</name>
    <name type="synonym">Bruchus obtectus</name>
    <dbReference type="NCBI Taxonomy" id="200917"/>
    <lineage>
        <taxon>Eukaryota</taxon>
        <taxon>Metazoa</taxon>
        <taxon>Ecdysozoa</taxon>
        <taxon>Arthropoda</taxon>
        <taxon>Hexapoda</taxon>
        <taxon>Insecta</taxon>
        <taxon>Pterygota</taxon>
        <taxon>Neoptera</taxon>
        <taxon>Endopterygota</taxon>
        <taxon>Coleoptera</taxon>
        <taxon>Polyphaga</taxon>
        <taxon>Cucujiformia</taxon>
        <taxon>Chrysomeloidea</taxon>
        <taxon>Chrysomelidae</taxon>
        <taxon>Bruchinae</taxon>
        <taxon>Bruchini</taxon>
        <taxon>Acanthoscelides</taxon>
    </lineage>
</organism>
<protein>
    <submittedName>
        <fullName evidence="2">Uncharacterized protein</fullName>
    </submittedName>
</protein>
<feature type="compositionally biased region" description="Polar residues" evidence="1">
    <location>
        <begin position="36"/>
        <end position="45"/>
    </location>
</feature>
<gene>
    <name evidence="2" type="ORF">ACAOBT_LOCUS7603</name>
</gene>
<evidence type="ECO:0000313" key="3">
    <source>
        <dbReference type="Proteomes" id="UP001152888"/>
    </source>
</evidence>
<name>A0A9P0K646_ACAOB</name>
<dbReference type="EMBL" id="CAKOFQ010006749">
    <property type="protein sequence ID" value="CAH1967914.1"/>
    <property type="molecule type" value="Genomic_DNA"/>
</dbReference>
<evidence type="ECO:0000256" key="1">
    <source>
        <dbReference type="SAM" id="MobiDB-lite"/>
    </source>
</evidence>